<feature type="non-terminal residue" evidence="2">
    <location>
        <position position="37"/>
    </location>
</feature>
<feature type="region of interest" description="Disordered" evidence="1">
    <location>
        <begin position="1"/>
        <end position="37"/>
    </location>
</feature>
<accession>Q61446</accession>
<sequence>MGKVSPEHPRFGKGPALGSEPRRASEPCLALPYRSPS</sequence>
<dbReference type="EMBL" id="M16512">
    <property type="protein sequence ID" value="AAA37476.1"/>
    <property type="molecule type" value="Genomic_DNA"/>
</dbReference>
<reference evidence="2" key="1">
    <citation type="journal article" date="1987" name="Dev. Biol.">
        <title>Differential regulation of gamma-crystallin genes during mouse lens development.</title>
        <authorList>
            <person name="Murer-Orlando M."/>
            <person name="Paterson R.C."/>
            <person name="Lok S."/>
            <person name="Tsui L.C."/>
            <person name="Breitman M.L."/>
        </authorList>
    </citation>
    <scope>NUCLEOTIDE SEQUENCE</scope>
</reference>
<dbReference type="AlphaFoldDB" id="Q61446"/>
<dbReference type="PIR" id="I49615">
    <property type="entry name" value="I49615"/>
</dbReference>
<organism evidence="2">
    <name type="scientific">Mus musculus</name>
    <name type="common">Mouse</name>
    <dbReference type="NCBI Taxonomy" id="10090"/>
    <lineage>
        <taxon>Eukaryota</taxon>
        <taxon>Metazoa</taxon>
        <taxon>Chordata</taxon>
        <taxon>Craniata</taxon>
        <taxon>Vertebrata</taxon>
        <taxon>Euteleostomi</taxon>
        <taxon>Mammalia</taxon>
        <taxon>Eutheria</taxon>
        <taxon>Euarchontoglires</taxon>
        <taxon>Glires</taxon>
        <taxon>Rodentia</taxon>
        <taxon>Myomorpha</taxon>
        <taxon>Muroidea</taxon>
        <taxon>Muridae</taxon>
        <taxon>Murinae</taxon>
        <taxon>Mus</taxon>
        <taxon>Mus</taxon>
    </lineage>
</organism>
<evidence type="ECO:0000256" key="1">
    <source>
        <dbReference type="SAM" id="MobiDB-lite"/>
    </source>
</evidence>
<feature type="compositionally biased region" description="Basic and acidic residues" evidence="1">
    <location>
        <begin position="1"/>
        <end position="10"/>
    </location>
</feature>
<evidence type="ECO:0000313" key="2">
    <source>
        <dbReference type="EMBL" id="AAA37476.1"/>
    </source>
</evidence>
<protein>
    <submittedName>
        <fullName evidence="2">Gamma-D-crystallin (gamma-1)</fullName>
    </submittedName>
</protein>
<name>Q61446_MOUSE</name>
<proteinExistence type="predicted"/>